<dbReference type="InterPro" id="IPR000571">
    <property type="entry name" value="Znf_CCCH"/>
</dbReference>
<evidence type="ECO:0000256" key="3">
    <source>
        <dbReference type="PROSITE-ProRule" id="PRU00723"/>
    </source>
</evidence>
<keyword evidence="7" id="KW-1185">Reference proteome</keyword>
<evidence type="ECO:0000256" key="1">
    <source>
        <dbReference type="ARBA" id="ARBA00022771"/>
    </source>
</evidence>
<evidence type="ECO:0000313" key="7">
    <source>
        <dbReference type="Proteomes" id="UP001219518"/>
    </source>
</evidence>
<keyword evidence="1 3" id="KW-0863">Zinc-finger</keyword>
<dbReference type="InterPro" id="IPR001841">
    <property type="entry name" value="Znf_RING"/>
</dbReference>
<dbReference type="PROSITE" id="PS50089">
    <property type="entry name" value="ZF_RING_2"/>
    <property type="match status" value="1"/>
</dbReference>
<gene>
    <name evidence="6" type="ORF">KUF71_000053</name>
</gene>
<evidence type="ECO:0000259" key="4">
    <source>
        <dbReference type="PROSITE" id="PS50089"/>
    </source>
</evidence>
<dbReference type="SUPFAM" id="SSF57850">
    <property type="entry name" value="RING/U-box"/>
    <property type="match status" value="1"/>
</dbReference>
<dbReference type="EMBL" id="JAHWGI010000001">
    <property type="protein sequence ID" value="KAK3907133.1"/>
    <property type="molecule type" value="Genomic_DNA"/>
</dbReference>
<feature type="domain" description="C3H1-type" evidence="5">
    <location>
        <begin position="197"/>
        <end position="225"/>
    </location>
</feature>
<sequence>MSSDAPPVRWYGVMPNLKEAHALIRMADDVLHGLWLEKRDPYAARAKDLVQAVGDPARLTALLRDALVNVQYYHSRRPSSEQEGACPICLVDFNGESDEPLGRHNKRHRRRMHQRMQRLRRPHLQLDKDQIPALILRCRHLLHRHCWRTLRETVKADVIGRGLTCPLCRGPADSVVPLDLVPDEQYIHFIWVAVATLRQLTPCSRVSSGEPCTRQSSCRYCHVVNGVLVQQGPPPAPVDPTPYLAPAPPDTEEWEDRVNFNVPPSSNVYLPSFTRDGNALRPTGTRGTSQVPAVEATNGRIVYVTPEVARAEVLPDGSRRYNTQLPPRSERRRL</sequence>
<dbReference type="InterPro" id="IPR013083">
    <property type="entry name" value="Znf_RING/FYVE/PHD"/>
</dbReference>
<name>A0AAE1GQG0_9NEOP</name>
<dbReference type="Gene3D" id="3.30.40.10">
    <property type="entry name" value="Zinc/RING finger domain, C3HC4 (zinc finger)"/>
    <property type="match status" value="1"/>
</dbReference>
<proteinExistence type="predicted"/>
<protein>
    <submittedName>
        <fullName evidence="6">E3 ubiquitin-protein ligase</fullName>
    </submittedName>
</protein>
<dbReference type="AlphaFoldDB" id="A0AAE1GQG0"/>
<dbReference type="GO" id="GO:0008270">
    <property type="term" value="F:zinc ion binding"/>
    <property type="evidence" value="ECO:0007669"/>
    <property type="project" value="UniProtKB-KW"/>
</dbReference>
<organism evidence="6 7">
    <name type="scientific">Frankliniella fusca</name>
    <dbReference type="NCBI Taxonomy" id="407009"/>
    <lineage>
        <taxon>Eukaryota</taxon>
        <taxon>Metazoa</taxon>
        <taxon>Ecdysozoa</taxon>
        <taxon>Arthropoda</taxon>
        <taxon>Hexapoda</taxon>
        <taxon>Insecta</taxon>
        <taxon>Pterygota</taxon>
        <taxon>Neoptera</taxon>
        <taxon>Paraneoptera</taxon>
        <taxon>Thysanoptera</taxon>
        <taxon>Terebrantia</taxon>
        <taxon>Thripoidea</taxon>
        <taxon>Thripidae</taxon>
        <taxon>Frankliniella</taxon>
    </lineage>
</organism>
<feature type="zinc finger region" description="C3H1-type" evidence="3">
    <location>
        <begin position="197"/>
        <end position="225"/>
    </location>
</feature>
<accession>A0AAE1GQG0</accession>
<evidence type="ECO:0000259" key="5">
    <source>
        <dbReference type="PROSITE" id="PS50103"/>
    </source>
</evidence>
<reference evidence="6" key="2">
    <citation type="journal article" date="2023" name="BMC Genomics">
        <title>Pest status, molecular evolution, and epigenetic factors derived from the genome assembly of Frankliniella fusca, a thysanopteran phytovirus vector.</title>
        <authorList>
            <person name="Catto M.A."/>
            <person name="Labadie P.E."/>
            <person name="Jacobson A.L."/>
            <person name="Kennedy G.G."/>
            <person name="Srinivasan R."/>
            <person name="Hunt B.G."/>
        </authorList>
    </citation>
    <scope>NUCLEOTIDE SEQUENCE</scope>
    <source>
        <strain evidence="6">PL_HMW_Pooled</strain>
    </source>
</reference>
<evidence type="ECO:0000256" key="2">
    <source>
        <dbReference type="ARBA" id="ARBA00022833"/>
    </source>
</evidence>
<keyword evidence="3" id="KW-0479">Metal-binding</keyword>
<keyword evidence="2 3" id="KW-0862">Zinc</keyword>
<comment type="caution">
    <text evidence="6">The sequence shown here is derived from an EMBL/GenBank/DDBJ whole genome shotgun (WGS) entry which is preliminary data.</text>
</comment>
<dbReference type="PROSITE" id="PS50103">
    <property type="entry name" value="ZF_C3H1"/>
    <property type="match status" value="1"/>
</dbReference>
<feature type="domain" description="RING-type" evidence="4">
    <location>
        <begin position="86"/>
        <end position="169"/>
    </location>
</feature>
<reference evidence="6" key="1">
    <citation type="submission" date="2021-07" db="EMBL/GenBank/DDBJ databases">
        <authorList>
            <person name="Catto M.A."/>
            <person name="Jacobson A."/>
            <person name="Kennedy G."/>
            <person name="Labadie P."/>
            <person name="Hunt B.G."/>
            <person name="Srinivasan R."/>
        </authorList>
    </citation>
    <scope>NUCLEOTIDE SEQUENCE</scope>
    <source>
        <strain evidence="6">PL_HMW_Pooled</strain>
        <tissue evidence="6">Head</tissue>
    </source>
</reference>
<evidence type="ECO:0000313" key="6">
    <source>
        <dbReference type="EMBL" id="KAK3907133.1"/>
    </source>
</evidence>
<dbReference type="Proteomes" id="UP001219518">
    <property type="component" value="Unassembled WGS sequence"/>
</dbReference>